<dbReference type="AlphaFoldDB" id="A0A0G1CFV0"/>
<sequence length="674" mass="76212">MTIISLLYFFGSMLSGCILITQIAKFNRWFRLLIGPGLGLIFTTLVNLLIGLLTGFTEQSITLSFFIVATITVFVFVQKTNRAKPNPKPQFFAQIKQLPSGFSSHWPLVLTLIIIGVISSYIFFFKVLTPFPSGLLTGGGGLYADTAMHAAFTSALVAQGLPPTNPLFAGKLLVYPFLVNFFSASLIKLGMNLRFAFILPQLVYLVGFITLFYVVGKKLTSNGAVFFALLIFFFGWGLGWTAYVTQGMQTGEWKIVKEYTNNLPGYQMHNVLTGIVYPARSFLPGLLIGLLIMYLLLEMSSTKSYNKYQIVTITISLATLPLWHTHTFVFMLLIVGVWLTSALFSSLFKRGTKGELILQQLNNTTIFSSSVYRFLFSLPCRQAGVFCFFIILIPIFFYFKQQVSTTSFLKFTPGWTKDAQSNLLLFWFKNTGLLIPLAAIGFWKLAQDKRIWFVPAILMFVIANLVQFQPWDWDNIKLFSWVFLFFSILAGYVLSLIFNSPLPSLTMRGYSSSWKEEIRKNWSLGIIMFLRKSTVLFILFSLTFSGFLSITLSLAQEYTIYDTNGIALAEWVKKNTSVSNVFLIDPWPNHPVSGLSGRSVYMGYPGQLWVHGIDYGKREQQVKEILAGNTKVLDQTEVPIKYIVTTNSQKVKLMQTPRLSIIYENPGFTVFMVK</sequence>
<keyword evidence="1" id="KW-0812">Transmembrane</keyword>
<feature type="transmembrane region" description="Helical" evidence="1">
    <location>
        <begin position="140"/>
        <end position="161"/>
    </location>
</feature>
<protein>
    <submittedName>
        <fullName evidence="2">Putative membrane protein</fullName>
    </submittedName>
</protein>
<reference evidence="2 3" key="1">
    <citation type="journal article" date="2015" name="Nature">
        <title>rRNA introns, odd ribosomes, and small enigmatic genomes across a large radiation of phyla.</title>
        <authorList>
            <person name="Brown C.T."/>
            <person name="Hug L.A."/>
            <person name="Thomas B.C."/>
            <person name="Sharon I."/>
            <person name="Castelle C.J."/>
            <person name="Singh A."/>
            <person name="Wilkins M.J."/>
            <person name="Williams K.H."/>
            <person name="Banfield J.F."/>
        </authorList>
    </citation>
    <scope>NUCLEOTIDE SEQUENCE [LARGE SCALE GENOMIC DNA]</scope>
</reference>
<feature type="transmembrane region" description="Helical" evidence="1">
    <location>
        <begin position="6"/>
        <end position="26"/>
    </location>
</feature>
<proteinExistence type="predicted"/>
<evidence type="ECO:0000313" key="3">
    <source>
        <dbReference type="Proteomes" id="UP000034543"/>
    </source>
</evidence>
<dbReference type="Proteomes" id="UP000034543">
    <property type="component" value="Unassembled WGS sequence"/>
</dbReference>
<comment type="caution">
    <text evidence="2">The sequence shown here is derived from an EMBL/GenBank/DDBJ whole genome shotgun (WGS) entry which is preliminary data.</text>
</comment>
<feature type="transmembrane region" description="Helical" evidence="1">
    <location>
        <begin position="275"/>
        <end position="296"/>
    </location>
</feature>
<feature type="transmembrane region" description="Helical" evidence="1">
    <location>
        <begin position="383"/>
        <end position="399"/>
    </location>
</feature>
<keyword evidence="1" id="KW-1133">Transmembrane helix</keyword>
<gene>
    <name evidence="2" type="ORF">UV59_C0020G0036</name>
</gene>
<feature type="transmembrane region" description="Helical" evidence="1">
    <location>
        <begin position="197"/>
        <end position="216"/>
    </location>
</feature>
<keyword evidence="1" id="KW-0472">Membrane</keyword>
<accession>A0A0G1CFV0</accession>
<name>A0A0G1CFV0_9BACT</name>
<dbReference type="STRING" id="1618436.UV59_C0020G0036"/>
<feature type="transmembrane region" description="Helical" evidence="1">
    <location>
        <begin position="106"/>
        <end position="128"/>
    </location>
</feature>
<feature type="transmembrane region" description="Helical" evidence="1">
    <location>
        <begin position="419"/>
        <end position="443"/>
    </location>
</feature>
<feature type="transmembrane region" description="Helical" evidence="1">
    <location>
        <begin position="535"/>
        <end position="555"/>
    </location>
</feature>
<organism evidence="2 3">
    <name type="scientific">Candidatus Gottesmanbacteria bacterium GW2011_GWA1_43_11</name>
    <dbReference type="NCBI Taxonomy" id="1618436"/>
    <lineage>
        <taxon>Bacteria</taxon>
        <taxon>Candidatus Gottesmaniibacteriota</taxon>
    </lineage>
</organism>
<feature type="transmembrane region" description="Helical" evidence="1">
    <location>
        <begin position="478"/>
        <end position="498"/>
    </location>
</feature>
<feature type="transmembrane region" description="Helical" evidence="1">
    <location>
        <begin position="60"/>
        <end position="77"/>
    </location>
</feature>
<feature type="transmembrane region" description="Helical" evidence="1">
    <location>
        <begin position="450"/>
        <end position="466"/>
    </location>
</feature>
<feature type="transmembrane region" description="Helical" evidence="1">
    <location>
        <begin position="33"/>
        <end position="54"/>
    </location>
</feature>
<dbReference type="EMBL" id="LCFB01000020">
    <property type="protein sequence ID" value="KKS84407.1"/>
    <property type="molecule type" value="Genomic_DNA"/>
</dbReference>
<evidence type="ECO:0000256" key="1">
    <source>
        <dbReference type="SAM" id="Phobius"/>
    </source>
</evidence>
<evidence type="ECO:0000313" key="2">
    <source>
        <dbReference type="EMBL" id="KKS84407.1"/>
    </source>
</evidence>
<feature type="transmembrane region" description="Helical" evidence="1">
    <location>
        <begin position="223"/>
        <end position="243"/>
    </location>
</feature>
<feature type="transmembrane region" description="Helical" evidence="1">
    <location>
        <begin position="173"/>
        <end position="191"/>
    </location>
</feature>
<feature type="transmembrane region" description="Helical" evidence="1">
    <location>
        <begin position="330"/>
        <end position="348"/>
    </location>
</feature>